<keyword evidence="1" id="KW-0677">Repeat</keyword>
<keyword evidence="2 3" id="KW-0040">ANK repeat</keyword>
<evidence type="ECO:0000256" key="1">
    <source>
        <dbReference type="ARBA" id="ARBA00022737"/>
    </source>
</evidence>
<dbReference type="PROSITE" id="PS50088">
    <property type="entry name" value="ANK_REPEAT"/>
    <property type="match status" value="11"/>
</dbReference>
<name>A0A3R9NSY4_9BACT</name>
<keyword evidence="6" id="KW-1185">Reference proteome</keyword>
<evidence type="ECO:0000259" key="4">
    <source>
        <dbReference type="Pfam" id="PF20703"/>
    </source>
</evidence>
<sequence>MAQKSFTVFVSSSRDMAEWAALAVSKVREFAVDHGLTDLQPFDYRDIDPADVNHSTTWQDNVGAPSRIGSALTLVLLGERLGTPLPNTFMLKRDIYERLQRGGYDWVHVAGMEPLPLRPDQVPLTGVLFEFFDAFLPRADGSNPGPLRVIFKGTMETTGEPDFGNGDFRAHIEASSENAQRKRQLRKEYDQQLDWLNLFWSRLYGLQQHASVFCPNKNSLREYLQRTLAAEFLAKGGHDPAPSVRRTDAVSVELPGPAPYDIERAYLFFGRGPQLAELSRRVLQQDAARRLVPVIGESGAGKSSLLRAGLLNDARSQSRRRLGWRAAFLSLSERPVDQRPLTFLAAVLTEPCVLPELGPMDAIRQRLDGVDPQEATRRLLEILAAINPTHPPGLGAPRILLVVDQVELALDGARLETSEEASEWRFFLQALAALGGSLSEPEMRKAFQEPAERISMRLPFTVVLGLPADRFDLLNAAMLPGEHVFWLPRLIDETAVREVVTGTFEALGLSIDAKARETLCSEAVRLAVDTEASILPLLAVTLANLHDEWKHRCYLEAKWKESAEPGDTLPKALRWIGLLPPEDTRVDIALQHVNAQGEIGESIARLGELAWTEAETREEGFKIAVQRLPISLLQSRVQSGEITGRDFALTWLLRRLVVVSGEETIPDRLVGLRDSALEEFARPMAESLQRHRLLARRDDGTWWLVHQAVLDRWPRAAAWRKNEMQTYRTMAAMELDRRRWVEETAAGEPDADRWLWTRERQVELAFDWIMARGLTDNLALASFVKEGTIAAVRSDGLRAGRILRAATYFNDLAWATEILAVAGAHGTRATNETWKNGTGSLLRNACYHRNFNLVDLLLENGADPNLTVANGWTPLMYAAQNGNEPIVSRLLAARADANHTTEDGWTALILAAENGKEAIVARLLAAGAEINHSANNGCTALMLAAKNGHAAIVSRLFTAGAEIDHSANDGETALIMAAENDHEAIVSRLLAAGAEINHPTHDGCTALMIAAQNGHESIVARLLAAGAEINRATLVENAQPPVEGLKRIDIGTAIVPSGDHPKNTDRRTALMLAAQNGHNSVVARLIAAGAEIDRASTKARWTALTLAAEGGHTTVVDCLLKAGAETDHTAYGRRTALILAAENGHEAVVDRLVSAGARIDLAKNDGETPLIVAAAVGHATIVDRLLAAGAAVDLADENGNTPLSHVAGFGSLPIATQLLSKGANVNPANHDGSTPLMEAVRDRNEGMVLLLLRHGANSALRDSDGLSALDIALKIRARAITRILSNAAKEFVPEGESQLNFEKRSE</sequence>
<dbReference type="PROSITE" id="PS50297">
    <property type="entry name" value="ANK_REP_REGION"/>
    <property type="match status" value="10"/>
</dbReference>
<accession>A0A3R9NSY4</accession>
<feature type="repeat" description="ANK" evidence="3">
    <location>
        <begin position="1099"/>
        <end position="1131"/>
    </location>
</feature>
<reference evidence="5 6" key="1">
    <citation type="submission" date="2018-12" db="EMBL/GenBank/DDBJ databases">
        <title>Sequencing of bacterial isolates from soil warming experiment in Harvard Forest, Massachusetts, USA.</title>
        <authorList>
            <person name="Deangelis K."/>
        </authorList>
    </citation>
    <scope>NUCLEOTIDE SEQUENCE [LARGE SCALE GENOMIC DNA]</scope>
    <source>
        <strain evidence="5 6">EB153</strain>
    </source>
</reference>
<feature type="repeat" description="ANK" evidence="3">
    <location>
        <begin position="1132"/>
        <end position="1164"/>
    </location>
</feature>
<feature type="repeat" description="ANK" evidence="3">
    <location>
        <begin position="1065"/>
        <end position="1097"/>
    </location>
</feature>
<feature type="repeat" description="ANK" evidence="3">
    <location>
        <begin position="903"/>
        <end position="935"/>
    </location>
</feature>
<dbReference type="PANTHER" id="PTHR24166:SF48">
    <property type="entry name" value="PROTEIN VAPYRIN"/>
    <property type="match status" value="1"/>
</dbReference>
<dbReference type="InterPro" id="IPR002110">
    <property type="entry name" value="Ankyrin_rpt"/>
</dbReference>
<feature type="repeat" description="ANK" evidence="3">
    <location>
        <begin position="936"/>
        <end position="968"/>
    </location>
</feature>
<feature type="repeat" description="ANK" evidence="3">
    <location>
        <begin position="969"/>
        <end position="1001"/>
    </location>
</feature>
<feature type="repeat" description="ANK" evidence="3">
    <location>
        <begin position="1002"/>
        <end position="1034"/>
    </location>
</feature>
<dbReference type="SUPFAM" id="SSF48403">
    <property type="entry name" value="Ankyrin repeat"/>
    <property type="match status" value="2"/>
</dbReference>
<dbReference type="Pfam" id="PF12796">
    <property type="entry name" value="Ank_2"/>
    <property type="match status" value="3"/>
</dbReference>
<protein>
    <submittedName>
        <fullName evidence="5">Ankyrin repeat protein</fullName>
    </submittedName>
</protein>
<comment type="caution">
    <text evidence="5">The sequence shown here is derived from an EMBL/GenBank/DDBJ whole genome shotgun (WGS) entry which is preliminary data.</text>
</comment>
<feature type="repeat" description="ANK" evidence="3">
    <location>
        <begin position="1165"/>
        <end position="1197"/>
    </location>
</feature>
<evidence type="ECO:0000256" key="3">
    <source>
        <dbReference type="PROSITE-ProRule" id="PRU00023"/>
    </source>
</evidence>
<dbReference type="InterPro" id="IPR027417">
    <property type="entry name" value="P-loop_NTPase"/>
</dbReference>
<feature type="repeat" description="ANK" evidence="3">
    <location>
        <begin position="1231"/>
        <end position="1263"/>
    </location>
</feature>
<dbReference type="InterPro" id="IPR036770">
    <property type="entry name" value="Ankyrin_rpt-contain_sf"/>
</dbReference>
<dbReference type="Gene3D" id="1.25.40.20">
    <property type="entry name" value="Ankyrin repeat-containing domain"/>
    <property type="match status" value="5"/>
</dbReference>
<dbReference type="Pfam" id="PF20703">
    <property type="entry name" value="nSTAND1"/>
    <property type="match status" value="1"/>
</dbReference>
<evidence type="ECO:0000313" key="6">
    <source>
        <dbReference type="Proteomes" id="UP000269669"/>
    </source>
</evidence>
<gene>
    <name evidence="5" type="ORF">EDE15_1518</name>
</gene>
<dbReference type="Gene3D" id="3.40.50.300">
    <property type="entry name" value="P-loop containing nucleotide triphosphate hydrolases"/>
    <property type="match status" value="1"/>
</dbReference>
<feature type="repeat" description="ANK" evidence="3">
    <location>
        <begin position="1198"/>
        <end position="1230"/>
    </location>
</feature>
<dbReference type="InterPro" id="IPR049052">
    <property type="entry name" value="nSTAND1"/>
</dbReference>
<feature type="repeat" description="ANK" evidence="3">
    <location>
        <begin position="870"/>
        <end position="902"/>
    </location>
</feature>
<dbReference type="PANTHER" id="PTHR24166">
    <property type="entry name" value="ROLLING PEBBLES, ISOFORM B"/>
    <property type="match status" value="1"/>
</dbReference>
<dbReference type="Pfam" id="PF00023">
    <property type="entry name" value="Ank"/>
    <property type="match status" value="1"/>
</dbReference>
<dbReference type="SUPFAM" id="SSF52540">
    <property type="entry name" value="P-loop containing nucleoside triphosphate hydrolases"/>
    <property type="match status" value="1"/>
</dbReference>
<feature type="domain" description="Novel STAND NTPase 1" evidence="4">
    <location>
        <begin position="256"/>
        <end position="552"/>
    </location>
</feature>
<dbReference type="InterPro" id="IPR050889">
    <property type="entry name" value="Dendritic_Spine_Reg/Scaffold"/>
</dbReference>
<evidence type="ECO:0000256" key="2">
    <source>
        <dbReference type="ARBA" id="ARBA00023043"/>
    </source>
</evidence>
<dbReference type="EMBL" id="RSDW01000001">
    <property type="protein sequence ID" value="RSL16011.1"/>
    <property type="molecule type" value="Genomic_DNA"/>
</dbReference>
<dbReference type="Proteomes" id="UP000269669">
    <property type="component" value="Unassembled WGS sequence"/>
</dbReference>
<dbReference type="RefSeq" id="WP_125484682.1">
    <property type="nucleotide sequence ID" value="NZ_RSDW01000001.1"/>
</dbReference>
<dbReference type="OrthoDB" id="106076at2"/>
<evidence type="ECO:0000313" key="5">
    <source>
        <dbReference type="EMBL" id="RSL16011.1"/>
    </source>
</evidence>
<organism evidence="5 6">
    <name type="scientific">Edaphobacter aggregans</name>
    <dbReference type="NCBI Taxonomy" id="570835"/>
    <lineage>
        <taxon>Bacteria</taxon>
        <taxon>Pseudomonadati</taxon>
        <taxon>Acidobacteriota</taxon>
        <taxon>Terriglobia</taxon>
        <taxon>Terriglobales</taxon>
        <taxon>Acidobacteriaceae</taxon>
        <taxon>Edaphobacter</taxon>
    </lineage>
</organism>
<proteinExistence type="predicted"/>
<dbReference type="Pfam" id="PF13637">
    <property type="entry name" value="Ank_4"/>
    <property type="match status" value="1"/>
</dbReference>
<dbReference type="SMART" id="SM00248">
    <property type="entry name" value="ANK"/>
    <property type="match status" value="12"/>
</dbReference>